<dbReference type="Pfam" id="PF07681">
    <property type="entry name" value="DoxX"/>
    <property type="match status" value="1"/>
</dbReference>
<keyword evidence="9" id="KW-1185">Reference proteome</keyword>
<dbReference type="PANTHER" id="PTHR33452">
    <property type="entry name" value="OXIDOREDUCTASE CATD-RELATED"/>
    <property type="match status" value="1"/>
</dbReference>
<evidence type="ECO:0000256" key="3">
    <source>
        <dbReference type="ARBA" id="ARBA00022475"/>
    </source>
</evidence>
<keyword evidence="5 7" id="KW-1133">Transmembrane helix</keyword>
<keyword evidence="6 7" id="KW-0472">Membrane</keyword>
<reference evidence="8 9" key="1">
    <citation type="journal article" date="2016" name="Int. J. Syst. Evol. Microbiol.">
        <title>Pseudaminobacter manganicus sp. nov., isolated from sludge of a manganese mine.</title>
        <authorList>
            <person name="Li J."/>
            <person name="Huang J."/>
            <person name="Liao S."/>
            <person name="Wang G."/>
        </authorList>
    </citation>
    <scope>NUCLEOTIDE SEQUENCE [LARGE SCALE GENOMIC DNA]</scope>
    <source>
        <strain evidence="8 9">JH-7</strain>
    </source>
</reference>
<evidence type="ECO:0000256" key="6">
    <source>
        <dbReference type="ARBA" id="ARBA00023136"/>
    </source>
</evidence>
<feature type="transmembrane region" description="Helical" evidence="7">
    <location>
        <begin position="43"/>
        <end position="65"/>
    </location>
</feature>
<dbReference type="Proteomes" id="UP000191905">
    <property type="component" value="Unassembled WGS sequence"/>
</dbReference>
<dbReference type="InterPro" id="IPR032808">
    <property type="entry name" value="DoxX"/>
</dbReference>
<gene>
    <name evidence="8" type="ORF">BFN67_15040</name>
</gene>
<evidence type="ECO:0000313" key="8">
    <source>
        <dbReference type="EMBL" id="OQM76211.1"/>
    </source>
</evidence>
<dbReference type="AlphaFoldDB" id="A0A1V8RSM5"/>
<protein>
    <submittedName>
        <fullName evidence="8">DoxX family protein</fullName>
    </submittedName>
</protein>
<dbReference type="OrthoDB" id="9808524at2"/>
<comment type="subcellular location">
    <subcellularLocation>
        <location evidence="1">Cell membrane</location>
        <topology evidence="1">Multi-pass membrane protein</topology>
    </subcellularLocation>
</comment>
<organism evidence="8 9">
    <name type="scientific">Manganibacter manganicus</name>
    <dbReference type="NCBI Taxonomy" id="1873176"/>
    <lineage>
        <taxon>Bacteria</taxon>
        <taxon>Pseudomonadati</taxon>
        <taxon>Pseudomonadota</taxon>
        <taxon>Alphaproteobacteria</taxon>
        <taxon>Hyphomicrobiales</taxon>
        <taxon>Phyllobacteriaceae</taxon>
        <taxon>Manganibacter</taxon>
    </lineage>
</organism>
<dbReference type="EMBL" id="MDET01000009">
    <property type="protein sequence ID" value="OQM76211.1"/>
    <property type="molecule type" value="Genomic_DNA"/>
</dbReference>
<evidence type="ECO:0000256" key="1">
    <source>
        <dbReference type="ARBA" id="ARBA00004651"/>
    </source>
</evidence>
<accession>A0A1V8RSM5</accession>
<evidence type="ECO:0000256" key="2">
    <source>
        <dbReference type="ARBA" id="ARBA00006679"/>
    </source>
</evidence>
<feature type="transmembrane region" description="Helical" evidence="7">
    <location>
        <begin position="72"/>
        <end position="88"/>
    </location>
</feature>
<keyword evidence="4 7" id="KW-0812">Transmembrane</keyword>
<comment type="similarity">
    <text evidence="2">Belongs to the DoxX family.</text>
</comment>
<evidence type="ECO:0000256" key="5">
    <source>
        <dbReference type="ARBA" id="ARBA00022989"/>
    </source>
</evidence>
<dbReference type="GO" id="GO:0005886">
    <property type="term" value="C:plasma membrane"/>
    <property type="evidence" value="ECO:0007669"/>
    <property type="project" value="UniProtKB-SubCell"/>
</dbReference>
<evidence type="ECO:0000256" key="7">
    <source>
        <dbReference type="SAM" id="Phobius"/>
    </source>
</evidence>
<dbReference type="InterPro" id="IPR051907">
    <property type="entry name" value="DoxX-like_oxidoreductase"/>
</dbReference>
<dbReference type="STRING" id="1873176.BFN67_15040"/>
<keyword evidence="3" id="KW-1003">Cell membrane</keyword>
<evidence type="ECO:0000313" key="9">
    <source>
        <dbReference type="Proteomes" id="UP000191905"/>
    </source>
</evidence>
<proteinExistence type="inferred from homology"/>
<evidence type="ECO:0000256" key="4">
    <source>
        <dbReference type="ARBA" id="ARBA00022692"/>
    </source>
</evidence>
<name>A0A1V8RSM5_9HYPH</name>
<sequence>MEITLLDEHRPKALSVLRIVAALLFLEHGTQKLLGFPDGGGDIVSLASLSGVAGLLELVGGVLLVLGFKTRIVAFILSGEMAFAYWMAHAPRSFFPVLNGGDAAILFCFVFLYLVFSGPGPWSLDRLREK</sequence>
<dbReference type="PANTHER" id="PTHR33452:SF4">
    <property type="entry name" value="BLL4328 PROTEIN"/>
    <property type="match status" value="1"/>
</dbReference>
<comment type="caution">
    <text evidence="8">The sequence shown here is derived from an EMBL/GenBank/DDBJ whole genome shotgun (WGS) entry which is preliminary data.</text>
</comment>
<feature type="transmembrane region" description="Helical" evidence="7">
    <location>
        <begin position="94"/>
        <end position="116"/>
    </location>
</feature>